<dbReference type="OrthoDB" id="4033066at2759"/>
<proteinExistence type="predicted"/>
<accession>A0A0C7MX48</accession>
<protein>
    <submittedName>
        <fullName evidence="1">LALA0S12e01662g1_1</fullName>
    </submittedName>
</protein>
<dbReference type="EMBL" id="LN736371">
    <property type="protein sequence ID" value="CEP64558.1"/>
    <property type="molecule type" value="Genomic_DNA"/>
</dbReference>
<sequence>MAFEGVRRFGQRVSKLSRYHNSLGSKKRSKKKGDACETNKTVMGLIEQAGSDYAKGETDLAIYRLTQVLSNMERECTSLEENQAAACFVSPPVKLDRSEKPCEVAPQQEDHHTRKKLNRKLLLRDEIAYRNALQRPPSLPPCTELPPLPEPAQSHGTVIEECRIHYPKVVVPVPARMVSVRYNDGVSTLRNVETEVTEFSDLIERSFNTLTIGDSVAALDDDTTRFEDRVLFPNSTGNETVWSKAIANEFQAHTLETATYR</sequence>
<dbReference type="RefSeq" id="XP_022630763.1">
    <property type="nucleotide sequence ID" value="XM_022774621.1"/>
</dbReference>
<dbReference type="HOGENOM" id="CLU_1065850_0_0_1"/>
<keyword evidence="2" id="KW-1185">Reference proteome</keyword>
<dbReference type="Proteomes" id="UP000054304">
    <property type="component" value="Unassembled WGS sequence"/>
</dbReference>
<dbReference type="GeneID" id="34688115"/>
<evidence type="ECO:0000313" key="2">
    <source>
        <dbReference type="Proteomes" id="UP000054304"/>
    </source>
</evidence>
<organism evidence="1 2">
    <name type="scientific">Lachancea lanzarotensis</name>
    <dbReference type="NCBI Taxonomy" id="1245769"/>
    <lineage>
        <taxon>Eukaryota</taxon>
        <taxon>Fungi</taxon>
        <taxon>Dikarya</taxon>
        <taxon>Ascomycota</taxon>
        <taxon>Saccharomycotina</taxon>
        <taxon>Saccharomycetes</taxon>
        <taxon>Saccharomycetales</taxon>
        <taxon>Saccharomycetaceae</taxon>
        <taxon>Lachancea</taxon>
    </lineage>
</organism>
<dbReference type="AlphaFoldDB" id="A0A0C7MX48"/>
<reference evidence="1 2" key="1">
    <citation type="submission" date="2014-12" db="EMBL/GenBank/DDBJ databases">
        <authorList>
            <person name="Neuveglise Cecile"/>
        </authorList>
    </citation>
    <scope>NUCLEOTIDE SEQUENCE [LARGE SCALE GENOMIC DNA]</scope>
    <source>
        <strain evidence="1 2">CBS 12615</strain>
    </source>
</reference>
<evidence type="ECO:0000313" key="1">
    <source>
        <dbReference type="EMBL" id="CEP64558.1"/>
    </source>
</evidence>
<gene>
    <name evidence="1" type="ORF">LALA0_S12e01662g</name>
</gene>
<name>A0A0C7MX48_9SACH</name>